<dbReference type="InterPro" id="IPR052164">
    <property type="entry name" value="Anthracycline_SecMetBiosynth"/>
</dbReference>
<sequence>MPTVCHFEIPADDPQRAKKFYEDLFGWEIKHYPDMDYYGIMTGPEGKALNGGMMKRQAPEQTPVNYIDVDSVESYAKKVQDLGGRIVMEKTPVPGMGWFIICLDSENNAFGLWEGDEKAA</sequence>
<organism evidence="2 3">
    <name type="scientific">candidate division LCP-89 bacterium B3_LCP</name>
    <dbReference type="NCBI Taxonomy" id="2012998"/>
    <lineage>
        <taxon>Bacteria</taxon>
        <taxon>Pseudomonadati</taxon>
        <taxon>Bacteria division LCP-89</taxon>
    </lineage>
</organism>
<name>A0A532UNX4_UNCL8</name>
<evidence type="ECO:0000313" key="2">
    <source>
        <dbReference type="EMBL" id="TKJ36592.1"/>
    </source>
</evidence>
<reference evidence="2 3" key="1">
    <citation type="submission" date="2017-06" db="EMBL/GenBank/DDBJ databases">
        <title>Novel microbial phyla capable of carbon fixation and sulfur reduction in deep-sea sediments.</title>
        <authorList>
            <person name="Huang J."/>
            <person name="Baker B."/>
            <person name="Wang Y."/>
        </authorList>
    </citation>
    <scope>NUCLEOTIDE SEQUENCE [LARGE SCALE GENOMIC DNA]</scope>
    <source>
        <strain evidence="2">B3_LCP</strain>
    </source>
</reference>
<dbReference type="PANTHER" id="PTHR33993:SF2">
    <property type="entry name" value="VOC DOMAIN-CONTAINING PROTEIN"/>
    <property type="match status" value="1"/>
</dbReference>
<dbReference type="PANTHER" id="PTHR33993">
    <property type="entry name" value="GLYOXALASE-RELATED"/>
    <property type="match status" value="1"/>
</dbReference>
<evidence type="ECO:0000313" key="3">
    <source>
        <dbReference type="Proteomes" id="UP000319619"/>
    </source>
</evidence>
<dbReference type="SUPFAM" id="SSF54593">
    <property type="entry name" value="Glyoxalase/Bleomycin resistance protein/Dihydroxybiphenyl dioxygenase"/>
    <property type="match status" value="1"/>
</dbReference>
<dbReference type="Gene3D" id="3.10.180.10">
    <property type="entry name" value="2,3-Dihydroxybiphenyl 1,2-Dioxygenase, domain 1"/>
    <property type="match status" value="1"/>
</dbReference>
<protein>
    <submittedName>
        <fullName evidence="2">Glyoxalase</fullName>
    </submittedName>
</protein>
<evidence type="ECO:0000259" key="1">
    <source>
        <dbReference type="PROSITE" id="PS51819"/>
    </source>
</evidence>
<dbReference type="CDD" id="cd07247">
    <property type="entry name" value="SgaA_N_like"/>
    <property type="match status" value="1"/>
</dbReference>
<feature type="domain" description="VOC" evidence="1">
    <location>
        <begin position="3"/>
        <end position="115"/>
    </location>
</feature>
<dbReference type="PROSITE" id="PS51819">
    <property type="entry name" value="VOC"/>
    <property type="match status" value="1"/>
</dbReference>
<dbReference type="AlphaFoldDB" id="A0A532UNX4"/>
<dbReference type="InterPro" id="IPR053863">
    <property type="entry name" value="Glyoxy/Ble-like_N"/>
</dbReference>
<dbReference type="InterPro" id="IPR029068">
    <property type="entry name" value="Glyas_Bleomycin-R_OHBP_Dase"/>
</dbReference>
<proteinExistence type="predicted"/>
<dbReference type="EMBL" id="NJBN01000016">
    <property type="protein sequence ID" value="TKJ36592.1"/>
    <property type="molecule type" value="Genomic_DNA"/>
</dbReference>
<dbReference type="Pfam" id="PF22677">
    <property type="entry name" value="Ble-like_N"/>
    <property type="match status" value="1"/>
</dbReference>
<accession>A0A532UNX4</accession>
<comment type="caution">
    <text evidence="2">The sequence shown here is derived from an EMBL/GenBank/DDBJ whole genome shotgun (WGS) entry which is preliminary data.</text>
</comment>
<dbReference type="Proteomes" id="UP000319619">
    <property type="component" value="Unassembled WGS sequence"/>
</dbReference>
<gene>
    <name evidence="2" type="ORF">CEE37_15035</name>
</gene>
<dbReference type="InterPro" id="IPR037523">
    <property type="entry name" value="VOC_core"/>
</dbReference>